<dbReference type="RefSeq" id="WP_341682910.1">
    <property type="nucleotide sequence ID" value="NZ_JBBYHT010000003.1"/>
</dbReference>
<dbReference type="Pfam" id="PF00535">
    <property type="entry name" value="Glycos_transf_2"/>
    <property type="match status" value="1"/>
</dbReference>
<keyword evidence="2" id="KW-0808">Transferase</keyword>
<name>A0ABU9I7C2_9FLAO</name>
<comment type="caution">
    <text evidence="2">The sequence shown here is derived from an EMBL/GenBank/DDBJ whole genome shotgun (WGS) entry which is preliminary data.</text>
</comment>
<dbReference type="InterPro" id="IPR001173">
    <property type="entry name" value="Glyco_trans_2-like"/>
</dbReference>
<gene>
    <name evidence="2" type="ORF">AAEO58_07795</name>
</gene>
<sequence length="346" mass="40101">MRKGVNPTKGGKLISKEECHHRIIIPVHIPNEEGYFKDAYKIFELCLFSVIKTAVSNIKISVISNKCCDEVNAKLLHLYEQKHINELIIEQDGIGKINSVLKAIRTSEERLITITDADVLFLNNWENEVATVFKAFPKAGAVCPVPVYRKHLDLTGNIWFDNFFSKNIQFRPVKNPNALEMFAKSVGWEYLEPDWKDVIGTIKAKNDTIAVLGCSHFVASYKREVFEELPKENSIYLVDGNSEFLYTDEPVLKMGGYRLATNDNFAYHLGNVFEDWMQKEFSSLKTVEKSTIDYSHFRKLKKSPFNYFITEKVFKRIFKSKFVVRKILKYKGLTNTQVFNFLDKKY</sequence>
<accession>A0ABU9I7C2</accession>
<evidence type="ECO:0000313" key="2">
    <source>
        <dbReference type="EMBL" id="MEL1247944.1"/>
    </source>
</evidence>
<dbReference type="Proteomes" id="UP001393056">
    <property type="component" value="Unassembled WGS sequence"/>
</dbReference>
<dbReference type="EC" id="2.4.-.-" evidence="2"/>
<dbReference type="InterPro" id="IPR029044">
    <property type="entry name" value="Nucleotide-diphossugar_trans"/>
</dbReference>
<dbReference type="Gene3D" id="3.90.550.10">
    <property type="entry name" value="Spore Coat Polysaccharide Biosynthesis Protein SpsA, Chain A"/>
    <property type="match status" value="1"/>
</dbReference>
<proteinExistence type="predicted"/>
<keyword evidence="2" id="KW-0328">Glycosyltransferase</keyword>
<keyword evidence="3" id="KW-1185">Reference proteome</keyword>
<dbReference type="EMBL" id="JBBYHT010000003">
    <property type="protein sequence ID" value="MEL1247944.1"/>
    <property type="molecule type" value="Genomic_DNA"/>
</dbReference>
<dbReference type="SUPFAM" id="SSF53448">
    <property type="entry name" value="Nucleotide-diphospho-sugar transferases"/>
    <property type="match status" value="1"/>
</dbReference>
<evidence type="ECO:0000313" key="3">
    <source>
        <dbReference type="Proteomes" id="UP001393056"/>
    </source>
</evidence>
<feature type="domain" description="Glycosyltransferase 2-like" evidence="1">
    <location>
        <begin position="40"/>
        <end position="228"/>
    </location>
</feature>
<protein>
    <submittedName>
        <fullName evidence="2">Glycosyltransferase</fullName>
        <ecNumber evidence="2">2.4.-.-</ecNumber>
    </submittedName>
</protein>
<dbReference type="GO" id="GO:0016757">
    <property type="term" value="F:glycosyltransferase activity"/>
    <property type="evidence" value="ECO:0007669"/>
    <property type="project" value="UniProtKB-KW"/>
</dbReference>
<organism evidence="2 3">
    <name type="scientific">Flavobacterium helocola</name>
    <dbReference type="NCBI Taxonomy" id="3139139"/>
    <lineage>
        <taxon>Bacteria</taxon>
        <taxon>Pseudomonadati</taxon>
        <taxon>Bacteroidota</taxon>
        <taxon>Flavobacteriia</taxon>
        <taxon>Flavobacteriales</taxon>
        <taxon>Flavobacteriaceae</taxon>
        <taxon>Flavobacterium</taxon>
    </lineage>
</organism>
<evidence type="ECO:0000259" key="1">
    <source>
        <dbReference type="Pfam" id="PF00535"/>
    </source>
</evidence>
<reference evidence="2 3" key="1">
    <citation type="submission" date="2024-04" db="EMBL/GenBank/DDBJ databases">
        <title>Flavobacterium sp. DGU41 16S ribosomal RNA gene Genome sequencing and assembly.</title>
        <authorList>
            <person name="Park S."/>
        </authorList>
    </citation>
    <scope>NUCLEOTIDE SEQUENCE [LARGE SCALE GENOMIC DNA]</scope>
    <source>
        <strain evidence="2 3">DGU41</strain>
    </source>
</reference>